<dbReference type="EMBL" id="KL596758">
    <property type="protein sequence ID" value="KER26050.1"/>
    <property type="molecule type" value="Genomic_DNA"/>
</dbReference>
<evidence type="ECO:0000256" key="1">
    <source>
        <dbReference type="SAM" id="MobiDB-lite"/>
    </source>
</evidence>
<dbReference type="Proteomes" id="UP000054324">
    <property type="component" value="Unassembled WGS sequence"/>
</dbReference>
<reference evidence="2 3" key="1">
    <citation type="submission" date="2013-11" db="EMBL/GenBank/DDBJ databases">
        <title>Opisthorchis viverrini - life in the bile duct.</title>
        <authorList>
            <person name="Young N.D."/>
            <person name="Nagarajan N."/>
            <person name="Lin S.J."/>
            <person name="Korhonen P.K."/>
            <person name="Jex A.R."/>
            <person name="Hall R.S."/>
            <person name="Safavi-Hemami H."/>
            <person name="Kaewkong W."/>
            <person name="Bertrand D."/>
            <person name="Gao S."/>
            <person name="Seet Q."/>
            <person name="Wongkham S."/>
            <person name="Teh B.T."/>
            <person name="Wongkham C."/>
            <person name="Intapan P.M."/>
            <person name="Maleewong W."/>
            <person name="Yang X."/>
            <person name="Hu M."/>
            <person name="Wang Z."/>
            <person name="Hofmann A."/>
            <person name="Sternberg P.W."/>
            <person name="Tan P."/>
            <person name="Wang J."/>
            <person name="Gasser R.B."/>
        </authorList>
    </citation>
    <scope>NUCLEOTIDE SEQUENCE [LARGE SCALE GENOMIC DNA]</scope>
</reference>
<dbReference type="CTD" id="20320805"/>
<evidence type="ECO:0000313" key="3">
    <source>
        <dbReference type="Proteomes" id="UP000054324"/>
    </source>
</evidence>
<proteinExistence type="predicted"/>
<dbReference type="OrthoDB" id="271862at2759"/>
<protein>
    <submittedName>
        <fullName evidence="2">Uncharacterized protein</fullName>
    </submittedName>
</protein>
<organism evidence="2 3">
    <name type="scientific">Opisthorchis viverrini</name>
    <name type="common">Southeast Asian liver fluke</name>
    <dbReference type="NCBI Taxonomy" id="6198"/>
    <lineage>
        <taxon>Eukaryota</taxon>
        <taxon>Metazoa</taxon>
        <taxon>Spiralia</taxon>
        <taxon>Lophotrochozoa</taxon>
        <taxon>Platyhelminthes</taxon>
        <taxon>Trematoda</taxon>
        <taxon>Digenea</taxon>
        <taxon>Opisthorchiida</taxon>
        <taxon>Opisthorchiata</taxon>
        <taxon>Opisthorchiidae</taxon>
        <taxon>Opisthorchis</taxon>
    </lineage>
</organism>
<accession>A0A074ZRT1</accession>
<evidence type="ECO:0000313" key="2">
    <source>
        <dbReference type="EMBL" id="KER26050.1"/>
    </source>
</evidence>
<sequence>MTSDNVQESKEQSTKPDFGRDSRVFGCATGTSIEECVQHEKLCSLEHVLRIPNHRLPHSEWRKQRSGQPLTWQRSMKEIMKCLGAVSATHLSGWRPRDPH</sequence>
<dbReference type="GeneID" id="20320805"/>
<feature type="region of interest" description="Disordered" evidence="1">
    <location>
        <begin position="1"/>
        <end position="21"/>
    </location>
</feature>
<dbReference type="AlphaFoldDB" id="A0A074ZRT1"/>
<dbReference type="KEGG" id="ovi:T265_06626"/>
<gene>
    <name evidence="2" type="ORF">T265_06626</name>
</gene>
<dbReference type="RefSeq" id="XP_009170203.1">
    <property type="nucleotide sequence ID" value="XM_009171939.1"/>
</dbReference>
<name>A0A074ZRT1_OPIVI</name>
<feature type="compositionally biased region" description="Basic and acidic residues" evidence="1">
    <location>
        <begin position="7"/>
        <end position="21"/>
    </location>
</feature>
<keyword evidence="3" id="KW-1185">Reference proteome</keyword>